<reference evidence="2 3" key="1">
    <citation type="submission" date="2009-12" db="EMBL/GenBank/DDBJ databases">
        <title>The draft genome of Batrachochytrium dendrobatidis.</title>
        <authorList>
            <consortium name="US DOE Joint Genome Institute (JGI-PGF)"/>
            <person name="Kuo A."/>
            <person name="Salamov A."/>
            <person name="Schmutz J."/>
            <person name="Lucas S."/>
            <person name="Pitluck S."/>
            <person name="Rosenblum E."/>
            <person name="Stajich J."/>
            <person name="Eisen M."/>
            <person name="Grigoriev I.V."/>
        </authorList>
    </citation>
    <scope>NUCLEOTIDE SEQUENCE [LARGE SCALE GENOMIC DNA]</scope>
    <source>
        <strain evidence="3">JAM81 / FGSC 10211</strain>
    </source>
</reference>
<dbReference type="GeneID" id="18238599"/>
<dbReference type="Proteomes" id="UP000007241">
    <property type="component" value="Unassembled WGS sequence"/>
</dbReference>
<proteinExistence type="predicted"/>
<sequence length="267" mass="30172">MCWSNGVYGWQCLYQHVLITVYLPHYAADTQHILDEITSPDTTIPTSTTGHCVNGYPFKIISTLMTINKMKLSITLLSSILAICSVTVASPILPSSDAAIEFGSADHPNPYSEYMADCYPITLDGIVTIKNYADGKRNFDRKMKPFNLKTIQIENQKEAMSKLNAKMEFLATQVGNTRGPSVYESEFLKLKPKHFEERSILEKLEKSLEELEPDYLKAKDGLDKLKSKFYYYLTRHDTTGVMAAATPNLDLYPGLKKCFSIFYNDLS</sequence>
<keyword evidence="1" id="KW-1133">Transmembrane helix</keyword>
<evidence type="ECO:0000313" key="2">
    <source>
        <dbReference type="EMBL" id="EGF80073.1"/>
    </source>
</evidence>
<organism evidence="2 3">
    <name type="scientific">Batrachochytrium dendrobatidis (strain JAM81 / FGSC 10211)</name>
    <name type="common">Frog chytrid fungus</name>
    <dbReference type="NCBI Taxonomy" id="684364"/>
    <lineage>
        <taxon>Eukaryota</taxon>
        <taxon>Fungi</taxon>
        <taxon>Fungi incertae sedis</taxon>
        <taxon>Chytridiomycota</taxon>
        <taxon>Chytridiomycota incertae sedis</taxon>
        <taxon>Chytridiomycetes</taxon>
        <taxon>Rhizophydiales</taxon>
        <taxon>Rhizophydiales incertae sedis</taxon>
        <taxon>Batrachochytrium</taxon>
    </lineage>
</organism>
<gene>
    <name evidence="2" type="ORF">BATDEDRAFT_24806</name>
</gene>
<evidence type="ECO:0000313" key="3">
    <source>
        <dbReference type="Proteomes" id="UP000007241"/>
    </source>
</evidence>
<keyword evidence="3" id="KW-1185">Reference proteome</keyword>
<dbReference type="RefSeq" id="XP_006678929.1">
    <property type="nucleotide sequence ID" value="XM_006678866.1"/>
</dbReference>
<dbReference type="InParanoid" id="F4P2S3"/>
<dbReference type="EMBL" id="GL882884">
    <property type="protein sequence ID" value="EGF80073.1"/>
    <property type="molecule type" value="Genomic_DNA"/>
</dbReference>
<accession>F4P2S3</accession>
<keyword evidence="1" id="KW-0472">Membrane</keyword>
<feature type="transmembrane region" description="Helical" evidence="1">
    <location>
        <begin position="72"/>
        <end position="93"/>
    </location>
</feature>
<evidence type="ECO:0000256" key="1">
    <source>
        <dbReference type="SAM" id="Phobius"/>
    </source>
</evidence>
<protein>
    <submittedName>
        <fullName evidence="2">Uncharacterized protein</fullName>
    </submittedName>
</protein>
<keyword evidence="1" id="KW-0812">Transmembrane</keyword>
<dbReference type="AlphaFoldDB" id="F4P2S3"/>
<dbReference type="HOGENOM" id="CLU_087643_0_0_1"/>
<name>F4P2S3_BATDJ</name>